<feature type="domain" description="Cytochrome b/b6 N-terminal region profile" evidence="7">
    <location>
        <begin position="1"/>
        <end position="215"/>
    </location>
</feature>
<dbReference type="InterPro" id="IPR017900">
    <property type="entry name" value="4Fe4S_Fe_S_CS"/>
</dbReference>
<dbReference type="Pfam" id="PF12838">
    <property type="entry name" value="Fer4_7"/>
    <property type="match status" value="1"/>
</dbReference>
<dbReference type="InterPro" id="IPR003813">
    <property type="entry name" value="MvhD/FlpD"/>
</dbReference>
<dbReference type="PROSITE" id="PS51379">
    <property type="entry name" value="4FE4S_FER_2"/>
    <property type="match status" value="2"/>
</dbReference>
<keyword evidence="4" id="KW-0408">Iron</keyword>
<gene>
    <name evidence="9" type="ORF">IWH25_17910</name>
</gene>
<comment type="subunit">
    <text evidence="1">The main subunits of complex b-c1 are: cytochrome b, cytochrome c1 and the Rieske protein.</text>
</comment>
<keyword evidence="5" id="KW-0411">Iron-sulfur</keyword>
<dbReference type="AlphaFoldDB" id="A0A974PYT9"/>
<keyword evidence="6" id="KW-0812">Transmembrane</keyword>
<keyword evidence="2" id="KW-0479">Metal-binding</keyword>
<evidence type="ECO:0000256" key="2">
    <source>
        <dbReference type="ARBA" id="ARBA00022723"/>
    </source>
</evidence>
<dbReference type="Gene3D" id="1.20.810.10">
    <property type="entry name" value="Cytochrome Bc1 Complex, Chain C"/>
    <property type="match status" value="1"/>
</dbReference>
<dbReference type="PROSITE" id="PS00198">
    <property type="entry name" value="4FE4S_FER_1"/>
    <property type="match status" value="2"/>
</dbReference>
<feature type="domain" description="4Fe-4S ferredoxin-type" evidence="8">
    <location>
        <begin position="294"/>
        <end position="323"/>
    </location>
</feature>
<dbReference type="KEGG" id="ares:IWH25_17910"/>
<dbReference type="RefSeq" id="WP_203387117.1">
    <property type="nucleotide sequence ID" value="NZ_CP064781.1"/>
</dbReference>
<dbReference type="SUPFAM" id="SSF81342">
    <property type="entry name" value="Transmembrane di-heme cytochromes"/>
    <property type="match status" value="1"/>
</dbReference>
<dbReference type="EMBL" id="CP064781">
    <property type="protein sequence ID" value="QRJ63588.1"/>
    <property type="molecule type" value="Genomic_DNA"/>
</dbReference>
<dbReference type="GO" id="GO:0051536">
    <property type="term" value="F:iron-sulfur cluster binding"/>
    <property type="evidence" value="ECO:0007669"/>
    <property type="project" value="UniProtKB-KW"/>
</dbReference>
<reference evidence="9" key="1">
    <citation type="submission" date="2020-11" db="EMBL/GenBank/DDBJ databases">
        <title>Azospira restricta DSM 18626 genome sequence.</title>
        <authorList>
            <person name="Moe W.M."/>
        </authorList>
    </citation>
    <scope>NUCLEOTIDE SEQUENCE</scope>
    <source>
        <strain evidence="9">DSM 18626</strain>
    </source>
</reference>
<feature type="transmembrane region" description="Helical" evidence="6">
    <location>
        <begin position="268"/>
        <end position="288"/>
    </location>
</feature>
<protein>
    <submittedName>
        <fullName evidence="9">Hydrogenase iron-sulfur subunit</fullName>
    </submittedName>
</protein>
<dbReference type="InterPro" id="IPR027387">
    <property type="entry name" value="Cytb/b6-like_sf"/>
</dbReference>
<keyword evidence="6" id="KW-1133">Transmembrane helix</keyword>
<evidence type="ECO:0000313" key="9">
    <source>
        <dbReference type="EMBL" id="QRJ63588.1"/>
    </source>
</evidence>
<keyword evidence="10" id="KW-1185">Reference proteome</keyword>
<keyword evidence="3" id="KW-0560">Oxidoreductase</keyword>
<evidence type="ECO:0000259" key="7">
    <source>
        <dbReference type="PROSITE" id="PS51002"/>
    </source>
</evidence>
<evidence type="ECO:0000256" key="3">
    <source>
        <dbReference type="ARBA" id="ARBA00023002"/>
    </source>
</evidence>
<dbReference type="GO" id="GO:0046872">
    <property type="term" value="F:metal ion binding"/>
    <property type="evidence" value="ECO:0007669"/>
    <property type="project" value="UniProtKB-KW"/>
</dbReference>
<feature type="transmembrane region" description="Helical" evidence="6">
    <location>
        <begin position="36"/>
        <end position="58"/>
    </location>
</feature>
<dbReference type="InterPro" id="IPR005797">
    <property type="entry name" value="Cyt_b/b6_N"/>
</dbReference>
<dbReference type="GO" id="GO:0016020">
    <property type="term" value="C:membrane"/>
    <property type="evidence" value="ECO:0007669"/>
    <property type="project" value="InterPro"/>
</dbReference>
<dbReference type="GO" id="GO:0016491">
    <property type="term" value="F:oxidoreductase activity"/>
    <property type="evidence" value="ECO:0007669"/>
    <property type="project" value="UniProtKB-KW"/>
</dbReference>
<feature type="transmembrane region" description="Helical" evidence="6">
    <location>
        <begin position="116"/>
        <end position="140"/>
    </location>
</feature>
<sequence length="523" mass="56864">MILEAHFRQLIRVPFQRCEEAFDLFFGGAHNPLRHLGALGLFLLWIIVGSGLYLYIALDTGVAQVYSSIGALSEEQWYFGGILRSLHRYASDGFVLAMGLHLVREFAYGRYTGFRFYSWLTGVPLIWLAFASGIGGYWIVWDQLAQFSAIATTELLDWLPIFSEPSARNFLAPDSINDRFFTLLVFIHLGLPILLLAALWAHVHRISRVDHLPSRRLMGGTAATLLLLALAKPATSDAPANLAAVAAETRLDWFILFLHPLTDLTSPGTVWTLLFGATALLCALPFLAKRTRQPVAVVDPANCNGCTRCQADCPYAAVTMAPHPTRAGYQVAVVDDALCASCGICAGACPSSTPFRSQQTLLTGIDLPQLPVDALRAELEAKLAALAGETRVLVFGCAHGAHAGRLAAADTAVIELVCAGMLPPSFVEYALRTGADGVLVASCRESGCDYRLGERWTIERLSRRREPQLRGRIPAERLAAAFVSANDDGALAAALAAFRNRLRSLPAAGEKLQPYLRRTAHHA</sequence>
<dbReference type="Gene3D" id="3.30.70.20">
    <property type="match status" value="1"/>
</dbReference>
<dbReference type="Pfam" id="PF02662">
    <property type="entry name" value="FlpD"/>
    <property type="match status" value="1"/>
</dbReference>
<evidence type="ECO:0000259" key="8">
    <source>
        <dbReference type="PROSITE" id="PS51379"/>
    </source>
</evidence>
<evidence type="ECO:0000256" key="4">
    <source>
        <dbReference type="ARBA" id="ARBA00023004"/>
    </source>
</evidence>
<dbReference type="InterPro" id="IPR017896">
    <property type="entry name" value="4Fe4S_Fe-S-bd"/>
</dbReference>
<organism evidence="9 10">
    <name type="scientific">Azospira restricta</name>
    <dbReference type="NCBI Taxonomy" id="404405"/>
    <lineage>
        <taxon>Bacteria</taxon>
        <taxon>Pseudomonadati</taxon>
        <taxon>Pseudomonadota</taxon>
        <taxon>Betaproteobacteria</taxon>
        <taxon>Rhodocyclales</taxon>
        <taxon>Rhodocyclaceae</taxon>
        <taxon>Azospira</taxon>
    </lineage>
</organism>
<evidence type="ECO:0000256" key="5">
    <source>
        <dbReference type="ARBA" id="ARBA00023014"/>
    </source>
</evidence>
<dbReference type="InterPro" id="IPR016174">
    <property type="entry name" value="Di-haem_cyt_TM"/>
</dbReference>
<dbReference type="GO" id="GO:0009055">
    <property type="term" value="F:electron transfer activity"/>
    <property type="evidence" value="ECO:0007669"/>
    <property type="project" value="InterPro"/>
</dbReference>
<dbReference type="Pfam" id="PF00033">
    <property type="entry name" value="Cytochrome_B"/>
    <property type="match status" value="1"/>
</dbReference>
<dbReference type="PROSITE" id="PS51002">
    <property type="entry name" value="CYTB_NTER"/>
    <property type="match status" value="1"/>
</dbReference>
<dbReference type="PANTHER" id="PTHR19271:SF16">
    <property type="entry name" value="CYTOCHROME B"/>
    <property type="match status" value="1"/>
</dbReference>
<evidence type="ECO:0000313" key="10">
    <source>
        <dbReference type="Proteomes" id="UP000663444"/>
    </source>
</evidence>
<feature type="transmembrane region" description="Helical" evidence="6">
    <location>
        <begin position="180"/>
        <end position="203"/>
    </location>
</feature>
<keyword evidence="6" id="KW-0472">Membrane</keyword>
<dbReference type="GO" id="GO:0022904">
    <property type="term" value="P:respiratory electron transport chain"/>
    <property type="evidence" value="ECO:0007669"/>
    <property type="project" value="InterPro"/>
</dbReference>
<proteinExistence type="predicted"/>
<evidence type="ECO:0000256" key="6">
    <source>
        <dbReference type="SAM" id="Phobius"/>
    </source>
</evidence>
<dbReference type="SUPFAM" id="SSF54862">
    <property type="entry name" value="4Fe-4S ferredoxins"/>
    <property type="match status" value="1"/>
</dbReference>
<feature type="domain" description="4Fe-4S ferredoxin-type" evidence="8">
    <location>
        <begin position="330"/>
        <end position="359"/>
    </location>
</feature>
<accession>A0A974PYT9</accession>
<dbReference type="PANTHER" id="PTHR19271">
    <property type="entry name" value="CYTOCHROME B"/>
    <property type="match status" value="1"/>
</dbReference>
<evidence type="ECO:0000256" key="1">
    <source>
        <dbReference type="ARBA" id="ARBA00011649"/>
    </source>
</evidence>
<name>A0A974PYT9_9RHOO</name>
<dbReference type="Proteomes" id="UP000663444">
    <property type="component" value="Chromosome"/>
</dbReference>